<evidence type="ECO:0000256" key="3">
    <source>
        <dbReference type="ARBA" id="ARBA00022475"/>
    </source>
</evidence>
<feature type="transmembrane region" description="Helical" evidence="9">
    <location>
        <begin position="145"/>
        <end position="167"/>
    </location>
</feature>
<comment type="function">
    <text evidence="9">Part of the tripartite ATP-independent periplasmic (TRAP) transport system.</text>
</comment>
<evidence type="ECO:0000256" key="9">
    <source>
        <dbReference type="RuleBase" id="RU369079"/>
    </source>
</evidence>
<dbReference type="InterPro" id="IPR007387">
    <property type="entry name" value="TRAP_DctQ"/>
</dbReference>
<comment type="similarity">
    <text evidence="8 9">Belongs to the TRAP transporter small permease family.</text>
</comment>
<keyword evidence="3" id="KW-1003">Cell membrane</keyword>
<dbReference type="Pfam" id="PF04290">
    <property type="entry name" value="DctQ"/>
    <property type="match status" value="1"/>
</dbReference>
<comment type="caution">
    <text evidence="9">Lacks conserved residue(s) required for the propagation of feature annotation.</text>
</comment>
<organism evidence="11 12">
    <name type="scientific">Aquabacter spiritensis</name>
    <dbReference type="NCBI Taxonomy" id="933073"/>
    <lineage>
        <taxon>Bacteria</taxon>
        <taxon>Pseudomonadati</taxon>
        <taxon>Pseudomonadota</taxon>
        <taxon>Alphaproteobacteria</taxon>
        <taxon>Hyphomicrobiales</taxon>
        <taxon>Xanthobacteraceae</taxon>
        <taxon>Aquabacter</taxon>
    </lineage>
</organism>
<name>A0A4R3LZL3_9HYPH</name>
<evidence type="ECO:0000259" key="10">
    <source>
        <dbReference type="Pfam" id="PF04290"/>
    </source>
</evidence>
<comment type="subcellular location">
    <subcellularLocation>
        <location evidence="1 9">Cell inner membrane</location>
        <topology evidence="1 9">Multi-pass membrane protein</topology>
    </subcellularLocation>
</comment>
<keyword evidence="12" id="KW-1185">Reference proteome</keyword>
<reference evidence="11 12" key="1">
    <citation type="submission" date="2019-03" db="EMBL/GenBank/DDBJ databases">
        <title>Genomic Encyclopedia of Type Strains, Phase IV (KMG-IV): sequencing the most valuable type-strain genomes for metagenomic binning, comparative biology and taxonomic classification.</title>
        <authorList>
            <person name="Goeker M."/>
        </authorList>
    </citation>
    <scope>NUCLEOTIDE SEQUENCE [LARGE SCALE GENOMIC DNA]</scope>
    <source>
        <strain evidence="11 12">DSM 9035</strain>
    </source>
</reference>
<proteinExistence type="inferred from homology"/>
<comment type="caution">
    <text evidence="11">The sequence shown here is derived from an EMBL/GenBank/DDBJ whole genome shotgun (WGS) entry which is preliminary data.</text>
</comment>
<evidence type="ECO:0000256" key="2">
    <source>
        <dbReference type="ARBA" id="ARBA00022448"/>
    </source>
</evidence>
<evidence type="ECO:0000256" key="5">
    <source>
        <dbReference type="ARBA" id="ARBA00022692"/>
    </source>
</evidence>
<gene>
    <name evidence="11" type="ORF">EDC64_103308</name>
</gene>
<dbReference type="PANTHER" id="PTHR35011">
    <property type="entry name" value="2,3-DIKETO-L-GULONATE TRAP TRANSPORTER SMALL PERMEASE PROTEIN YIAM"/>
    <property type="match status" value="1"/>
</dbReference>
<keyword evidence="7 9" id="KW-0472">Membrane</keyword>
<dbReference type="AlphaFoldDB" id="A0A4R3LZL3"/>
<keyword evidence="4 9" id="KW-0997">Cell inner membrane</keyword>
<dbReference type="GO" id="GO:0022857">
    <property type="term" value="F:transmembrane transporter activity"/>
    <property type="evidence" value="ECO:0007669"/>
    <property type="project" value="UniProtKB-UniRule"/>
</dbReference>
<accession>A0A4R3LZL3</accession>
<dbReference type="GO" id="GO:0005886">
    <property type="term" value="C:plasma membrane"/>
    <property type="evidence" value="ECO:0007669"/>
    <property type="project" value="UniProtKB-SubCell"/>
</dbReference>
<dbReference type="RefSeq" id="WP_132030715.1">
    <property type="nucleotide sequence ID" value="NZ_SMAI01000003.1"/>
</dbReference>
<evidence type="ECO:0000313" key="11">
    <source>
        <dbReference type="EMBL" id="TCT06204.1"/>
    </source>
</evidence>
<evidence type="ECO:0000256" key="7">
    <source>
        <dbReference type="ARBA" id="ARBA00023136"/>
    </source>
</evidence>
<feature type="transmembrane region" description="Helical" evidence="9">
    <location>
        <begin position="100"/>
        <end position="125"/>
    </location>
</feature>
<sequence>MIGDATGAPPSGVQRVSAILDAIVDRIGALSAWTCLALVLVMATNVLLRYGFSLGSVWAQELEWHLLVPICLLGAAYALRHGEHVRVDVLYSRYSPRGKALTELLSALVAAAVCVIIIKLSVPYVLQSYGMGEGSANPGGIDARYVLKAFIPLGFALVLLQSVSDALKAGGRLFSR</sequence>
<evidence type="ECO:0000256" key="8">
    <source>
        <dbReference type="ARBA" id="ARBA00038436"/>
    </source>
</evidence>
<comment type="subunit">
    <text evidence="9">The complex comprises the extracytoplasmic solute receptor protein and the two transmembrane proteins.</text>
</comment>
<evidence type="ECO:0000256" key="6">
    <source>
        <dbReference type="ARBA" id="ARBA00022989"/>
    </source>
</evidence>
<protein>
    <recommendedName>
        <fullName evidence="9">TRAP transporter small permease protein</fullName>
    </recommendedName>
</protein>
<evidence type="ECO:0000256" key="1">
    <source>
        <dbReference type="ARBA" id="ARBA00004429"/>
    </source>
</evidence>
<keyword evidence="6 9" id="KW-1133">Transmembrane helix</keyword>
<feature type="domain" description="Tripartite ATP-independent periplasmic transporters DctQ component" evidence="10">
    <location>
        <begin position="38"/>
        <end position="167"/>
    </location>
</feature>
<dbReference type="EMBL" id="SMAI01000003">
    <property type="protein sequence ID" value="TCT06204.1"/>
    <property type="molecule type" value="Genomic_DNA"/>
</dbReference>
<evidence type="ECO:0000313" key="12">
    <source>
        <dbReference type="Proteomes" id="UP000294664"/>
    </source>
</evidence>
<dbReference type="InterPro" id="IPR055348">
    <property type="entry name" value="DctQ"/>
</dbReference>
<keyword evidence="5 9" id="KW-0812">Transmembrane</keyword>
<evidence type="ECO:0000256" key="4">
    <source>
        <dbReference type="ARBA" id="ARBA00022519"/>
    </source>
</evidence>
<dbReference type="PANTHER" id="PTHR35011:SF4">
    <property type="entry name" value="SLL1102 PROTEIN"/>
    <property type="match status" value="1"/>
</dbReference>
<feature type="transmembrane region" description="Helical" evidence="9">
    <location>
        <begin position="27"/>
        <end position="50"/>
    </location>
</feature>
<keyword evidence="2 9" id="KW-0813">Transport</keyword>
<dbReference type="Proteomes" id="UP000294664">
    <property type="component" value="Unassembled WGS sequence"/>
</dbReference>
<dbReference type="OrthoDB" id="9794346at2"/>